<dbReference type="FunFam" id="1.25.40.10:FF:000325">
    <property type="entry name" value="Pentatricopeptide repeat-containing protein At4g14820"/>
    <property type="match status" value="1"/>
</dbReference>
<evidence type="ECO:0000313" key="7">
    <source>
        <dbReference type="EMBL" id="RWR88962.1"/>
    </source>
</evidence>
<evidence type="ECO:0000313" key="8">
    <source>
        <dbReference type="Proteomes" id="UP000283530"/>
    </source>
</evidence>
<dbReference type="PROSITE" id="PS51375">
    <property type="entry name" value="PPR"/>
    <property type="match status" value="5"/>
</dbReference>
<dbReference type="InterPro" id="IPR046960">
    <property type="entry name" value="PPR_At4g14850-like_plant"/>
</dbReference>
<protein>
    <submittedName>
        <fullName evidence="7">Pentatricopeptide repeat-containing protein</fullName>
    </submittedName>
</protein>
<feature type="compositionally biased region" description="Basic residues" evidence="4">
    <location>
        <begin position="764"/>
        <end position="774"/>
    </location>
</feature>
<organism evidence="7 8">
    <name type="scientific">Cinnamomum micranthum f. kanehirae</name>
    <dbReference type="NCBI Taxonomy" id="337451"/>
    <lineage>
        <taxon>Eukaryota</taxon>
        <taxon>Viridiplantae</taxon>
        <taxon>Streptophyta</taxon>
        <taxon>Embryophyta</taxon>
        <taxon>Tracheophyta</taxon>
        <taxon>Spermatophyta</taxon>
        <taxon>Magnoliopsida</taxon>
        <taxon>Magnoliidae</taxon>
        <taxon>Laurales</taxon>
        <taxon>Lauraceae</taxon>
        <taxon>Cinnamomum</taxon>
    </lineage>
</organism>
<dbReference type="GO" id="GO:0008270">
    <property type="term" value="F:zinc ion binding"/>
    <property type="evidence" value="ECO:0007669"/>
    <property type="project" value="InterPro"/>
</dbReference>
<dbReference type="FunFam" id="1.25.40.10:FF:000427">
    <property type="entry name" value="Pentatricopeptide repeat-containing protein chloroplastic"/>
    <property type="match status" value="1"/>
</dbReference>
<dbReference type="AlphaFoldDB" id="A0A3S3N612"/>
<dbReference type="PANTHER" id="PTHR47926:SF347">
    <property type="entry name" value="PENTATRICOPEPTIDE REPEAT-CONTAINING PROTEIN"/>
    <property type="match status" value="1"/>
</dbReference>
<keyword evidence="5" id="KW-1133">Transmembrane helix</keyword>
<dbReference type="Proteomes" id="UP000283530">
    <property type="component" value="Unassembled WGS sequence"/>
</dbReference>
<reference evidence="7 8" key="1">
    <citation type="journal article" date="2019" name="Nat. Plants">
        <title>Stout camphor tree genome fills gaps in understanding of flowering plant genome evolution.</title>
        <authorList>
            <person name="Chaw S.M."/>
            <person name="Liu Y.C."/>
            <person name="Wu Y.W."/>
            <person name="Wang H.Y."/>
            <person name="Lin C.I."/>
            <person name="Wu C.S."/>
            <person name="Ke H.M."/>
            <person name="Chang L.Y."/>
            <person name="Hsu C.Y."/>
            <person name="Yang H.T."/>
            <person name="Sudianto E."/>
            <person name="Hsu M.H."/>
            <person name="Wu K.P."/>
            <person name="Wang L.N."/>
            <person name="Leebens-Mack J.H."/>
            <person name="Tsai I.J."/>
        </authorList>
    </citation>
    <scope>NUCLEOTIDE SEQUENCE [LARGE SCALE GENOMIC DNA]</scope>
    <source>
        <strain evidence="8">cv. Chaw 1501</strain>
        <tissue evidence="7">Young leaves</tissue>
    </source>
</reference>
<dbReference type="InterPro" id="IPR032867">
    <property type="entry name" value="DYW_dom"/>
</dbReference>
<evidence type="ECO:0000256" key="5">
    <source>
        <dbReference type="SAM" id="Phobius"/>
    </source>
</evidence>
<dbReference type="InterPro" id="IPR002885">
    <property type="entry name" value="PPR_rpt"/>
</dbReference>
<comment type="caution">
    <text evidence="7">The sequence shown here is derived from an EMBL/GenBank/DDBJ whole genome shotgun (WGS) entry which is preliminary data.</text>
</comment>
<keyword evidence="5" id="KW-0812">Transmembrane</keyword>
<feature type="transmembrane region" description="Helical" evidence="5">
    <location>
        <begin position="687"/>
        <end position="707"/>
    </location>
</feature>
<dbReference type="NCBIfam" id="TIGR00756">
    <property type="entry name" value="PPR"/>
    <property type="match status" value="6"/>
</dbReference>
<dbReference type="GO" id="GO:0009451">
    <property type="term" value="P:RNA modification"/>
    <property type="evidence" value="ECO:0007669"/>
    <property type="project" value="InterPro"/>
</dbReference>
<dbReference type="Gene3D" id="1.25.40.10">
    <property type="entry name" value="Tetratricopeptide repeat domain"/>
    <property type="match status" value="3"/>
</dbReference>
<name>A0A3S3N612_9MAGN</name>
<dbReference type="PANTHER" id="PTHR47926">
    <property type="entry name" value="PENTATRICOPEPTIDE REPEAT-CONTAINING PROTEIN"/>
    <property type="match status" value="1"/>
</dbReference>
<feature type="region of interest" description="Disordered" evidence="4">
    <location>
        <begin position="744"/>
        <end position="774"/>
    </location>
</feature>
<dbReference type="InterPro" id="IPR046848">
    <property type="entry name" value="E_motif"/>
</dbReference>
<dbReference type="OrthoDB" id="185373at2759"/>
<keyword evidence="2" id="KW-0677">Repeat</keyword>
<dbReference type="Pfam" id="PF01535">
    <property type="entry name" value="PPR"/>
    <property type="match status" value="2"/>
</dbReference>
<dbReference type="FunFam" id="1.25.40.10:FF:000348">
    <property type="entry name" value="Pentatricopeptide repeat-containing protein chloroplastic"/>
    <property type="match status" value="1"/>
</dbReference>
<proteinExistence type="inferred from homology"/>
<dbReference type="Pfam" id="PF20431">
    <property type="entry name" value="E_motif"/>
    <property type="match status" value="1"/>
</dbReference>
<keyword evidence="8" id="KW-1185">Reference proteome</keyword>
<feature type="repeat" description="PPR" evidence="3">
    <location>
        <begin position="253"/>
        <end position="287"/>
    </location>
</feature>
<sequence length="774" mass="86734">METAIPLKPFPSFPRSQTPHYLHHHLQSAISLSQLKQIHAQILRSGFDRSAPIFLKLAVSSFAFSSTSDYSLSVFRQIPDPDTGICNRILRQLSDGTQPHMALHVYGRMRSAGVWIDRFSLPPLLKASARVSALREAREVHGLAAKMGFDSDPFVQTGLIRVYAACGRVLDARMVFEKMPQRDVVAWNVMMDGYSYIGLHEEVLLLFDEMKGTSVEPDKVILASVISACGHVRNLDFGKAIHRYISEKNFVLDARLQSSLITMYANCGSMDSAHRLYNKMLQKNIVVSTAMISGYSKLRKLDIARSIFNQMTEKDLVCWSAMISGYAESDHPNEALKLFNEMQISGIRPDQITMLSVISACAHLGALDQAKWIHIYVDKNGFSNVLSINNALIDMYAKCGSLENAHQVFKDMPQRNVISWTSMINGLAMHGDGKSALRLFNQMKTERIEPNEVTFVGVLYACSHAGLVDDGRQIFTSMANEHNIMPRHEHYGCMVDLLGRANLLNEAVELIEAMPFEPNVVIWGSLLAACRVHGNVELGAFAAKKLLERDPNHDGAYVLLSNIYAKAGRFEDVWEVRRLMRNKGITKEKGCSWMEMDGEIHEFLTADQSHSKANEIYKKLDQIVSELKVVGYVPNVESVLVDLEDEEKKDAVLLHSEKLAVAFGLLNVGRGSSCIRIVKNLRLWKKFIFTSSPCASATPLFFVLLFLQFSSVARQQKLSRPAGYGKCNEGDAWKGAGWSSNLCEQGPVQNERKGISSKEEDPAKRRREKHQTVK</sequence>
<dbReference type="Pfam" id="PF13041">
    <property type="entry name" value="PPR_2"/>
    <property type="match status" value="3"/>
</dbReference>
<evidence type="ECO:0000256" key="4">
    <source>
        <dbReference type="SAM" id="MobiDB-lite"/>
    </source>
</evidence>
<accession>A0A3S3N612</accession>
<feature type="repeat" description="PPR" evidence="3">
    <location>
        <begin position="553"/>
        <end position="587"/>
    </location>
</feature>
<dbReference type="GO" id="GO:0003723">
    <property type="term" value="F:RNA binding"/>
    <property type="evidence" value="ECO:0007669"/>
    <property type="project" value="InterPro"/>
</dbReference>
<dbReference type="InterPro" id="IPR011990">
    <property type="entry name" value="TPR-like_helical_dom_sf"/>
</dbReference>
<evidence type="ECO:0000256" key="2">
    <source>
        <dbReference type="ARBA" id="ARBA00022737"/>
    </source>
</evidence>
<dbReference type="EMBL" id="QPKB01000007">
    <property type="protein sequence ID" value="RWR88962.1"/>
    <property type="molecule type" value="Genomic_DNA"/>
</dbReference>
<evidence type="ECO:0000259" key="6">
    <source>
        <dbReference type="Pfam" id="PF14432"/>
    </source>
</evidence>
<feature type="domain" description="DYW" evidence="6">
    <location>
        <begin position="631"/>
        <end position="684"/>
    </location>
</feature>
<feature type="repeat" description="PPR" evidence="3">
    <location>
        <begin position="315"/>
        <end position="349"/>
    </location>
</feature>
<feature type="repeat" description="PPR" evidence="3">
    <location>
        <begin position="183"/>
        <end position="217"/>
    </location>
</feature>
<feature type="repeat" description="PPR" evidence="3">
    <location>
        <begin position="416"/>
        <end position="450"/>
    </location>
</feature>
<evidence type="ECO:0000256" key="3">
    <source>
        <dbReference type="PROSITE-ProRule" id="PRU00708"/>
    </source>
</evidence>
<evidence type="ECO:0000256" key="1">
    <source>
        <dbReference type="ARBA" id="ARBA00006643"/>
    </source>
</evidence>
<keyword evidence="5" id="KW-0472">Membrane</keyword>
<dbReference type="SUPFAM" id="SSF48452">
    <property type="entry name" value="TPR-like"/>
    <property type="match status" value="1"/>
</dbReference>
<feature type="compositionally biased region" description="Basic and acidic residues" evidence="4">
    <location>
        <begin position="750"/>
        <end position="763"/>
    </location>
</feature>
<dbReference type="Pfam" id="PF14432">
    <property type="entry name" value="DYW_deaminase"/>
    <property type="match status" value="1"/>
</dbReference>
<comment type="similarity">
    <text evidence="1">Belongs to the PPR family. PCMP-H subfamily.</text>
</comment>
<dbReference type="STRING" id="337451.A0A3S3N612"/>
<gene>
    <name evidence="7" type="ORF">CKAN_01800500</name>
</gene>